<dbReference type="EMBL" id="JAUCMV010000002">
    <property type="protein sequence ID" value="KAK0418003.1"/>
    <property type="molecule type" value="Genomic_DNA"/>
</dbReference>
<evidence type="ECO:0000313" key="3">
    <source>
        <dbReference type="Proteomes" id="UP001175271"/>
    </source>
</evidence>
<dbReference type="Proteomes" id="UP001175271">
    <property type="component" value="Unassembled WGS sequence"/>
</dbReference>
<protein>
    <submittedName>
        <fullName evidence="2">Uncharacterized protein</fullName>
    </submittedName>
</protein>
<evidence type="ECO:0000256" key="1">
    <source>
        <dbReference type="SAM" id="MobiDB-lite"/>
    </source>
</evidence>
<sequence>MRPKPLSVSGSRLPKLNGKRPEPKTCYTNVVKQLKEVLNEHGQPEIDNFIAENALHVNQHTKQKSTGNMENKYKS</sequence>
<proteinExistence type="predicted"/>
<reference evidence="2" key="1">
    <citation type="submission" date="2023-06" db="EMBL/GenBank/DDBJ databases">
        <title>Genomic analysis of the entomopathogenic nematode Steinernema hermaphroditum.</title>
        <authorList>
            <person name="Schwarz E.M."/>
            <person name="Heppert J.K."/>
            <person name="Baniya A."/>
            <person name="Schwartz H.T."/>
            <person name="Tan C.-H."/>
            <person name="Antoshechkin I."/>
            <person name="Sternberg P.W."/>
            <person name="Goodrich-Blair H."/>
            <person name="Dillman A.R."/>
        </authorList>
    </citation>
    <scope>NUCLEOTIDE SEQUENCE</scope>
    <source>
        <strain evidence="2">PS9179</strain>
        <tissue evidence="2">Whole animal</tissue>
    </source>
</reference>
<comment type="caution">
    <text evidence="2">The sequence shown here is derived from an EMBL/GenBank/DDBJ whole genome shotgun (WGS) entry which is preliminary data.</text>
</comment>
<keyword evidence="3" id="KW-1185">Reference proteome</keyword>
<evidence type="ECO:0000313" key="2">
    <source>
        <dbReference type="EMBL" id="KAK0418003.1"/>
    </source>
</evidence>
<gene>
    <name evidence="2" type="ORF">QR680_013319</name>
</gene>
<name>A0AA39I7F2_9BILA</name>
<accession>A0AA39I7F2</accession>
<dbReference type="AlphaFoldDB" id="A0AA39I7F2"/>
<feature type="region of interest" description="Disordered" evidence="1">
    <location>
        <begin position="1"/>
        <end position="24"/>
    </location>
</feature>
<organism evidence="2 3">
    <name type="scientific">Steinernema hermaphroditum</name>
    <dbReference type="NCBI Taxonomy" id="289476"/>
    <lineage>
        <taxon>Eukaryota</taxon>
        <taxon>Metazoa</taxon>
        <taxon>Ecdysozoa</taxon>
        <taxon>Nematoda</taxon>
        <taxon>Chromadorea</taxon>
        <taxon>Rhabditida</taxon>
        <taxon>Tylenchina</taxon>
        <taxon>Panagrolaimomorpha</taxon>
        <taxon>Strongyloidoidea</taxon>
        <taxon>Steinernematidae</taxon>
        <taxon>Steinernema</taxon>
    </lineage>
</organism>